<dbReference type="InterPro" id="IPR001810">
    <property type="entry name" value="F-box_dom"/>
</dbReference>
<dbReference type="EMBL" id="JBANAX010000332">
    <property type="protein sequence ID" value="KAL1213754.1"/>
    <property type="molecule type" value="Genomic_DNA"/>
</dbReference>
<protein>
    <submittedName>
        <fullName evidence="2">F-box/LRR-repeat protein</fullName>
    </submittedName>
</protein>
<dbReference type="SUPFAM" id="SSF52047">
    <property type="entry name" value="RNI-like"/>
    <property type="match status" value="1"/>
</dbReference>
<dbReference type="PANTHER" id="PTHR31293">
    <property type="entry name" value="RNI-LIKE SUPERFAMILY PROTEIN"/>
    <property type="match status" value="1"/>
</dbReference>
<dbReference type="SUPFAM" id="SSF81383">
    <property type="entry name" value="F-box domain"/>
    <property type="match status" value="1"/>
</dbReference>
<dbReference type="Gene3D" id="1.20.1280.50">
    <property type="match status" value="1"/>
</dbReference>
<comment type="caution">
    <text evidence="2">The sequence shown here is derived from an EMBL/GenBank/DDBJ whole genome shotgun (WGS) entry which is preliminary data.</text>
</comment>
<sequence length="464" mass="53240">MDMLSSLPELVLVMIISSLSFKECVRTSVLSKKWRNLCHETRNIVFKESEYVDRSASDKKSERISFVDYMKQWVNRFNGRYIETLEIYFSLPLGFEADIESLIKFAVLKQVKNLVLDFSNPSWITTTNASWYSMIVVELPLCVYSLTTLESLKIYSCGFDPSKFMKSRLPRRLSIGWVELTDIESLVSNSPTLESLSINFCWGLGNKNIAGDIKEFVFENCDFSSDKNCSFDLPAVEFFKYSGQVLSFSSKRINMVIKEVYLDFMDVNGYDEPDQSTKVEGEVLSGFLNSLRGARTLTVCPYLLQAIQECENPLYLLRPMETQHLVLRTKLNVVEFKGIRLLLNNCPKLETLTLDYLGRNIFSKGLTYGGIHRRTYWLQKSAYKYLPNTLKVVVVRNFTGGKNELYILNFLIGSGRGRRPGPVLERVELYIQNEMHESQRMVALSKAEMLQSTSGDVQVLVHNT</sequence>
<dbReference type="AlphaFoldDB" id="A0ABD1B4N9"/>
<dbReference type="Proteomes" id="UP001558713">
    <property type="component" value="Unassembled WGS sequence"/>
</dbReference>
<keyword evidence="3" id="KW-1185">Reference proteome</keyword>
<dbReference type="PROSITE" id="PS50181">
    <property type="entry name" value="FBOX"/>
    <property type="match status" value="1"/>
</dbReference>
<dbReference type="PANTHER" id="PTHR31293:SF12">
    <property type="entry name" value="RNI-LIKE SUPERFAMILY PROTEIN"/>
    <property type="match status" value="1"/>
</dbReference>
<gene>
    <name evidence="2" type="ORF">V5N11_009935</name>
</gene>
<evidence type="ECO:0000313" key="2">
    <source>
        <dbReference type="EMBL" id="KAL1213754.1"/>
    </source>
</evidence>
<dbReference type="InterPro" id="IPR036047">
    <property type="entry name" value="F-box-like_dom_sf"/>
</dbReference>
<reference evidence="2 3" key="1">
    <citation type="submission" date="2024-04" db="EMBL/GenBank/DDBJ databases">
        <title>Genome assembly C_amara_ONT_v2.</title>
        <authorList>
            <person name="Yant L."/>
            <person name="Moore C."/>
            <person name="Slenker M."/>
        </authorList>
    </citation>
    <scope>NUCLEOTIDE SEQUENCE [LARGE SCALE GENOMIC DNA]</scope>
    <source>
        <tissue evidence="2">Leaf</tissue>
    </source>
</reference>
<dbReference type="Pfam" id="PF00646">
    <property type="entry name" value="F-box"/>
    <property type="match status" value="1"/>
</dbReference>
<feature type="domain" description="F-box" evidence="1">
    <location>
        <begin position="1"/>
        <end position="49"/>
    </location>
</feature>
<evidence type="ECO:0000313" key="3">
    <source>
        <dbReference type="Proteomes" id="UP001558713"/>
    </source>
</evidence>
<name>A0ABD1B4N9_CARAN</name>
<organism evidence="2 3">
    <name type="scientific">Cardamine amara subsp. amara</name>
    <dbReference type="NCBI Taxonomy" id="228776"/>
    <lineage>
        <taxon>Eukaryota</taxon>
        <taxon>Viridiplantae</taxon>
        <taxon>Streptophyta</taxon>
        <taxon>Embryophyta</taxon>
        <taxon>Tracheophyta</taxon>
        <taxon>Spermatophyta</taxon>
        <taxon>Magnoliopsida</taxon>
        <taxon>eudicotyledons</taxon>
        <taxon>Gunneridae</taxon>
        <taxon>Pentapetalae</taxon>
        <taxon>rosids</taxon>
        <taxon>malvids</taxon>
        <taxon>Brassicales</taxon>
        <taxon>Brassicaceae</taxon>
        <taxon>Cardamineae</taxon>
        <taxon>Cardamine</taxon>
    </lineage>
</organism>
<evidence type="ECO:0000259" key="1">
    <source>
        <dbReference type="PROSITE" id="PS50181"/>
    </source>
</evidence>
<accession>A0ABD1B4N9</accession>
<proteinExistence type="predicted"/>
<dbReference type="InterPro" id="IPR055294">
    <property type="entry name" value="FBL60-like"/>
</dbReference>